<feature type="compositionally biased region" description="Basic and acidic residues" evidence="3">
    <location>
        <begin position="347"/>
        <end position="356"/>
    </location>
</feature>
<name>A0A5C3QZE0_9AGAR</name>
<proteinExistence type="predicted"/>
<sequence length="406" mass="45875">MPNAPPTRSNFKRLRCRYFDEEDGTPIYPGCSQGINCRFIHPTDRNWTQVASSIRGTRERELPSGHDQHRLHVDQHAHDKTSKRRSSPLPPQADLFIRRCGEGVDVDFLDDGRSSVQPREEGAVVKQEGRDLDASQQRLVFRQGPEMDLPPSAMNGVSGIAPSVTVTEEQVQVEEPTVMPLPQRLLGVFNNYCKISSQVLQDIAQVDRENSTLRTYCEILSKLSCISPSAAGAVTTTLSGVLQKHSASQERLTEGYRLMSALWETACGLFTREIAESFEIHYRKLADDFNMAQESTMADVFTPAKSIKAPASHVEERHSRSTLTTADSKRKESTNSNYSGERKRRKLSVDTTERTKDHRRKRASTSSIDEVADMLDMKTKLEDLAKENKELRACLRRREGRSPERR</sequence>
<keyword evidence="2" id="KW-0175">Coiled coil</keyword>
<protein>
    <recommendedName>
        <fullName evidence="4">C3H1-type domain-containing protein</fullName>
    </recommendedName>
</protein>
<feature type="domain" description="C3H1-type" evidence="4">
    <location>
        <begin position="10"/>
        <end position="44"/>
    </location>
</feature>
<evidence type="ECO:0000259" key="4">
    <source>
        <dbReference type="PROSITE" id="PS50103"/>
    </source>
</evidence>
<keyword evidence="1" id="KW-0863">Zinc-finger</keyword>
<dbReference type="OrthoDB" id="2677428at2759"/>
<feature type="compositionally biased region" description="Basic and acidic residues" evidence="3">
    <location>
        <begin position="56"/>
        <end position="80"/>
    </location>
</feature>
<evidence type="ECO:0000256" key="3">
    <source>
        <dbReference type="SAM" id="MobiDB-lite"/>
    </source>
</evidence>
<accession>A0A5C3QZE0</accession>
<gene>
    <name evidence="5" type="ORF">BDV98DRAFT_557798</name>
</gene>
<dbReference type="EMBL" id="ML178814">
    <property type="protein sequence ID" value="TFL07393.1"/>
    <property type="molecule type" value="Genomic_DNA"/>
</dbReference>
<dbReference type="Proteomes" id="UP000305067">
    <property type="component" value="Unassembled WGS sequence"/>
</dbReference>
<keyword evidence="1" id="KW-0479">Metal-binding</keyword>
<feature type="region of interest" description="Disordered" evidence="3">
    <location>
        <begin position="109"/>
        <end position="129"/>
    </location>
</feature>
<dbReference type="AlphaFoldDB" id="A0A5C3QZE0"/>
<reference evidence="5 6" key="1">
    <citation type="journal article" date="2019" name="Nat. Ecol. Evol.">
        <title>Megaphylogeny resolves global patterns of mushroom evolution.</title>
        <authorList>
            <person name="Varga T."/>
            <person name="Krizsan K."/>
            <person name="Foldi C."/>
            <person name="Dima B."/>
            <person name="Sanchez-Garcia M."/>
            <person name="Sanchez-Ramirez S."/>
            <person name="Szollosi G.J."/>
            <person name="Szarkandi J.G."/>
            <person name="Papp V."/>
            <person name="Albert L."/>
            <person name="Andreopoulos W."/>
            <person name="Angelini C."/>
            <person name="Antonin V."/>
            <person name="Barry K.W."/>
            <person name="Bougher N.L."/>
            <person name="Buchanan P."/>
            <person name="Buyck B."/>
            <person name="Bense V."/>
            <person name="Catcheside P."/>
            <person name="Chovatia M."/>
            <person name="Cooper J."/>
            <person name="Damon W."/>
            <person name="Desjardin D."/>
            <person name="Finy P."/>
            <person name="Geml J."/>
            <person name="Haridas S."/>
            <person name="Hughes K."/>
            <person name="Justo A."/>
            <person name="Karasinski D."/>
            <person name="Kautmanova I."/>
            <person name="Kiss B."/>
            <person name="Kocsube S."/>
            <person name="Kotiranta H."/>
            <person name="LaButti K.M."/>
            <person name="Lechner B.E."/>
            <person name="Liimatainen K."/>
            <person name="Lipzen A."/>
            <person name="Lukacs Z."/>
            <person name="Mihaltcheva S."/>
            <person name="Morgado L.N."/>
            <person name="Niskanen T."/>
            <person name="Noordeloos M.E."/>
            <person name="Ohm R.A."/>
            <person name="Ortiz-Santana B."/>
            <person name="Ovrebo C."/>
            <person name="Racz N."/>
            <person name="Riley R."/>
            <person name="Savchenko A."/>
            <person name="Shiryaev A."/>
            <person name="Soop K."/>
            <person name="Spirin V."/>
            <person name="Szebenyi C."/>
            <person name="Tomsovsky M."/>
            <person name="Tulloss R.E."/>
            <person name="Uehling J."/>
            <person name="Grigoriev I.V."/>
            <person name="Vagvolgyi C."/>
            <person name="Papp T."/>
            <person name="Martin F.M."/>
            <person name="Miettinen O."/>
            <person name="Hibbett D.S."/>
            <person name="Nagy L.G."/>
        </authorList>
    </citation>
    <scope>NUCLEOTIDE SEQUENCE [LARGE SCALE GENOMIC DNA]</scope>
    <source>
        <strain evidence="5 6">CBS 309.79</strain>
    </source>
</reference>
<dbReference type="PROSITE" id="PS50103">
    <property type="entry name" value="ZF_C3H1"/>
    <property type="match status" value="1"/>
</dbReference>
<evidence type="ECO:0000256" key="1">
    <source>
        <dbReference type="PROSITE-ProRule" id="PRU00723"/>
    </source>
</evidence>
<evidence type="ECO:0000313" key="6">
    <source>
        <dbReference type="Proteomes" id="UP000305067"/>
    </source>
</evidence>
<organism evidence="5 6">
    <name type="scientific">Pterulicium gracile</name>
    <dbReference type="NCBI Taxonomy" id="1884261"/>
    <lineage>
        <taxon>Eukaryota</taxon>
        <taxon>Fungi</taxon>
        <taxon>Dikarya</taxon>
        <taxon>Basidiomycota</taxon>
        <taxon>Agaricomycotina</taxon>
        <taxon>Agaricomycetes</taxon>
        <taxon>Agaricomycetidae</taxon>
        <taxon>Agaricales</taxon>
        <taxon>Pleurotineae</taxon>
        <taxon>Pterulaceae</taxon>
        <taxon>Pterulicium</taxon>
    </lineage>
</organism>
<evidence type="ECO:0000256" key="2">
    <source>
        <dbReference type="SAM" id="Coils"/>
    </source>
</evidence>
<feature type="coiled-coil region" evidence="2">
    <location>
        <begin position="374"/>
        <end position="401"/>
    </location>
</feature>
<feature type="region of interest" description="Disordered" evidence="3">
    <location>
        <begin position="308"/>
        <end position="373"/>
    </location>
</feature>
<dbReference type="STRING" id="1884261.A0A5C3QZE0"/>
<feature type="region of interest" description="Disordered" evidence="3">
    <location>
        <begin position="55"/>
        <end position="93"/>
    </location>
</feature>
<dbReference type="InterPro" id="IPR000571">
    <property type="entry name" value="Znf_CCCH"/>
</dbReference>
<feature type="zinc finger region" description="C3H1-type" evidence="1">
    <location>
        <begin position="10"/>
        <end position="44"/>
    </location>
</feature>
<keyword evidence="6" id="KW-1185">Reference proteome</keyword>
<dbReference type="GO" id="GO:0008270">
    <property type="term" value="F:zinc ion binding"/>
    <property type="evidence" value="ECO:0007669"/>
    <property type="project" value="UniProtKB-KW"/>
</dbReference>
<evidence type="ECO:0000313" key="5">
    <source>
        <dbReference type="EMBL" id="TFL07393.1"/>
    </source>
</evidence>
<keyword evidence="1" id="KW-0862">Zinc</keyword>
<feature type="compositionally biased region" description="Basic and acidic residues" evidence="3">
    <location>
        <begin position="110"/>
        <end position="129"/>
    </location>
</feature>